<accession>A0A2C5Z2M0</accession>
<feature type="compositionally biased region" description="Low complexity" evidence="8">
    <location>
        <begin position="663"/>
        <end position="687"/>
    </location>
</feature>
<dbReference type="PANTHER" id="PTHR40626:SF11">
    <property type="entry name" value="ZINC FINGER PROTEIN YPR022C"/>
    <property type="match status" value="1"/>
</dbReference>
<dbReference type="InterPro" id="IPR013087">
    <property type="entry name" value="Znf_C2H2_type"/>
</dbReference>
<dbReference type="STRING" id="2004952.A0A2C5Z2M0"/>
<keyword evidence="11" id="KW-1185">Reference proteome</keyword>
<reference evidence="10 11" key="1">
    <citation type="submission" date="2017-06" db="EMBL/GenBank/DDBJ databases">
        <title>Ant-infecting Ophiocordyceps genomes reveal a high diversity of potential behavioral manipulation genes and a possible major role for enterotoxins.</title>
        <authorList>
            <person name="De Bekker C."/>
            <person name="Evans H.C."/>
            <person name="Brachmann A."/>
            <person name="Hughes D.P."/>
        </authorList>
    </citation>
    <scope>NUCLEOTIDE SEQUENCE [LARGE SCALE GENOMIC DNA]</scope>
    <source>
        <strain evidence="10 11">Map16</strain>
    </source>
</reference>
<dbReference type="Pfam" id="PF04082">
    <property type="entry name" value="Fungal_trans"/>
    <property type="match status" value="1"/>
</dbReference>
<dbReference type="InterPro" id="IPR036236">
    <property type="entry name" value="Znf_C2H2_sf"/>
</dbReference>
<feature type="compositionally biased region" description="Polar residues" evidence="8">
    <location>
        <begin position="140"/>
        <end position="155"/>
    </location>
</feature>
<name>A0A2C5Z2M0_9HYPO</name>
<dbReference type="OrthoDB" id="427030at2759"/>
<evidence type="ECO:0000256" key="4">
    <source>
        <dbReference type="ARBA" id="ARBA00022771"/>
    </source>
</evidence>
<feature type="region of interest" description="Disordered" evidence="8">
    <location>
        <begin position="1"/>
        <end position="42"/>
    </location>
</feature>
<dbReference type="GO" id="GO:0008270">
    <property type="term" value="F:zinc ion binding"/>
    <property type="evidence" value="ECO:0007669"/>
    <property type="project" value="UniProtKB-KW"/>
</dbReference>
<feature type="region of interest" description="Disordered" evidence="8">
    <location>
        <begin position="101"/>
        <end position="173"/>
    </location>
</feature>
<evidence type="ECO:0000256" key="2">
    <source>
        <dbReference type="ARBA" id="ARBA00022723"/>
    </source>
</evidence>
<dbReference type="CDD" id="cd03443">
    <property type="entry name" value="PaaI_thioesterase"/>
    <property type="match status" value="1"/>
</dbReference>
<comment type="caution">
    <text evidence="10">The sequence shown here is derived from an EMBL/GenBank/DDBJ whole genome shotgun (WGS) entry which is preliminary data.</text>
</comment>
<proteinExistence type="predicted"/>
<feature type="domain" description="C2H2-type" evidence="9">
    <location>
        <begin position="47"/>
        <end position="76"/>
    </location>
</feature>
<evidence type="ECO:0000313" key="10">
    <source>
        <dbReference type="EMBL" id="PHH76075.1"/>
    </source>
</evidence>
<evidence type="ECO:0000256" key="7">
    <source>
        <dbReference type="PROSITE-ProRule" id="PRU00042"/>
    </source>
</evidence>
<keyword evidence="2" id="KW-0479">Metal-binding</keyword>
<dbReference type="Pfam" id="PF03061">
    <property type="entry name" value="4HBT"/>
    <property type="match status" value="1"/>
</dbReference>
<dbReference type="GO" id="GO:0006351">
    <property type="term" value="P:DNA-templated transcription"/>
    <property type="evidence" value="ECO:0007669"/>
    <property type="project" value="InterPro"/>
</dbReference>
<keyword evidence="6" id="KW-0539">Nucleus</keyword>
<dbReference type="InterPro" id="IPR051059">
    <property type="entry name" value="VerF-like"/>
</dbReference>
<evidence type="ECO:0000256" key="1">
    <source>
        <dbReference type="ARBA" id="ARBA00004123"/>
    </source>
</evidence>
<dbReference type="GO" id="GO:0000978">
    <property type="term" value="F:RNA polymerase II cis-regulatory region sequence-specific DNA binding"/>
    <property type="evidence" value="ECO:0007669"/>
    <property type="project" value="InterPro"/>
</dbReference>
<organism evidence="10 11">
    <name type="scientific">Ophiocordyceps camponoti-rufipedis</name>
    <dbReference type="NCBI Taxonomy" id="2004952"/>
    <lineage>
        <taxon>Eukaryota</taxon>
        <taxon>Fungi</taxon>
        <taxon>Dikarya</taxon>
        <taxon>Ascomycota</taxon>
        <taxon>Pezizomycotina</taxon>
        <taxon>Sordariomycetes</taxon>
        <taxon>Hypocreomycetidae</taxon>
        <taxon>Hypocreales</taxon>
        <taxon>Ophiocordycipitaceae</taxon>
        <taxon>Ophiocordyceps</taxon>
    </lineage>
</organism>
<evidence type="ECO:0000256" key="3">
    <source>
        <dbReference type="ARBA" id="ARBA00022737"/>
    </source>
</evidence>
<dbReference type="PANTHER" id="PTHR40626">
    <property type="entry name" value="MIP31509P"/>
    <property type="match status" value="1"/>
</dbReference>
<dbReference type="AlphaFoldDB" id="A0A2C5Z2M0"/>
<dbReference type="Gene3D" id="3.30.160.60">
    <property type="entry name" value="Classic Zinc Finger"/>
    <property type="match status" value="1"/>
</dbReference>
<dbReference type="GO" id="GO:0000785">
    <property type="term" value="C:chromatin"/>
    <property type="evidence" value="ECO:0007669"/>
    <property type="project" value="TreeGrafter"/>
</dbReference>
<evidence type="ECO:0000256" key="8">
    <source>
        <dbReference type="SAM" id="MobiDB-lite"/>
    </source>
</evidence>
<keyword evidence="5" id="KW-0862">Zinc</keyword>
<dbReference type="EMBL" id="NJES01000181">
    <property type="protein sequence ID" value="PHH76075.1"/>
    <property type="molecule type" value="Genomic_DNA"/>
</dbReference>
<dbReference type="Pfam" id="PF00096">
    <property type="entry name" value="zf-C2H2"/>
    <property type="match status" value="2"/>
</dbReference>
<sequence>MMASAAPSPPADVPVASPNQTEWRHRDDPDIATGKKKRSRKGLGKRFECTADGCGKSYSRAEHLYRHQLNHNSRQIFYCEYPDCPRTFVRGDLLKRHMDRHAHKGPHLGRRDAVAGPPMTAGMPLSEPEPASHQLPFRYQSPQDQSTVTSNTPPCVTSPPAGEGYGHDARVPRSSPPATFQPGMDAYDAFAQRDYQPHLSSHLSAPFVSQSRFFGSHGLPSPRCANQSFLNAPSTQPYADSLCEPPMVSLGSMAMQSTGQMLGDNHGLGKPDDFMSYLFTSLPSNGSASTGLTTSTAAKDVIRWPARAEDEHSYSHVQNSHPYTGGQGLPVGCFSPQVKLAEQDGPEARLSEDKSKELHELIKDRFDEHDVSDRPGDQALSPSMMQTYLASYWHHFSDQMPLLHRPTFTPDQTPNLLLLAMMTLGAVCTDRRTTTTTASVSGFLARHLRWAIFTDESSRPPAKLWVFQALILLELYEKMYSTREMHERAHVHHGSLITLMRRGRALTGKPDASSPTSSNTDESRWRDWIAAEATRRAALAALIIDATHAAMFGHAALLEAHEVKVTLPCEDRLWHARSSADFTAAMADAVPALTLLDGLKRTLSRIVVKTTGFGRHVLLAGLVSVTLHTSQRRQHLLGRDRPEPSWRTTMAAAYDVCADEKGSSSNHSSNNNHNNNNTNNNNINTNTTTTTNEYDVLLPLAHMAINTDLTDCQLLAGAKRLLGRTITTHDQSAAHRRLRDSWAPSSRAREATVHALTLLSSALLPGPYDAQSDLRINRGWTLYLAALVVWTYGFVLEGPCPTASRAVVAAAAEPRMRAVRRYLLRFSSGGGLQGVRGVNENTAVLLVLAESFERSGDHGQDGVLSDKINEWLQLTRTGQGHLKAGDYMEALIPHLQLHSVSPNARPPCATFSYTVQPDHCNRMRNLHGGAAATLYDYCTTLVLVFVSRPGFWNYLGVSRSLNVTYLRPAPCGEEVLIECRLLQVGKRLTTLTGTMKRKSDGEILSTCEHGKANIDPDANL</sequence>
<dbReference type="GO" id="GO:0005634">
    <property type="term" value="C:nucleus"/>
    <property type="evidence" value="ECO:0007669"/>
    <property type="project" value="UniProtKB-SubCell"/>
</dbReference>
<evidence type="ECO:0000259" key="9">
    <source>
        <dbReference type="PROSITE" id="PS50157"/>
    </source>
</evidence>
<dbReference type="Gene3D" id="3.10.129.10">
    <property type="entry name" value="Hotdog Thioesterase"/>
    <property type="match status" value="1"/>
</dbReference>
<dbReference type="SUPFAM" id="SSF54637">
    <property type="entry name" value="Thioesterase/thiol ester dehydrase-isomerase"/>
    <property type="match status" value="1"/>
</dbReference>
<dbReference type="SUPFAM" id="SSF57667">
    <property type="entry name" value="beta-beta-alpha zinc fingers"/>
    <property type="match status" value="1"/>
</dbReference>
<dbReference type="CDD" id="cd12148">
    <property type="entry name" value="fungal_TF_MHR"/>
    <property type="match status" value="1"/>
</dbReference>
<dbReference type="InterPro" id="IPR007219">
    <property type="entry name" value="XnlR_reg_dom"/>
</dbReference>
<dbReference type="InterPro" id="IPR006683">
    <property type="entry name" value="Thioestr_dom"/>
</dbReference>
<evidence type="ECO:0000256" key="6">
    <source>
        <dbReference type="ARBA" id="ARBA00023242"/>
    </source>
</evidence>
<dbReference type="PROSITE" id="PS00028">
    <property type="entry name" value="ZINC_FINGER_C2H2_1"/>
    <property type="match status" value="2"/>
</dbReference>
<keyword evidence="3" id="KW-0677">Repeat</keyword>
<feature type="region of interest" description="Disordered" evidence="8">
    <location>
        <begin position="659"/>
        <end position="687"/>
    </location>
</feature>
<dbReference type="InterPro" id="IPR029069">
    <property type="entry name" value="HotDog_dom_sf"/>
</dbReference>
<evidence type="ECO:0000313" key="11">
    <source>
        <dbReference type="Proteomes" id="UP000226431"/>
    </source>
</evidence>
<keyword evidence="4 7" id="KW-0863">Zinc-finger</keyword>
<comment type="subcellular location">
    <subcellularLocation>
        <location evidence="1">Nucleus</location>
    </subcellularLocation>
</comment>
<dbReference type="Proteomes" id="UP000226431">
    <property type="component" value="Unassembled WGS sequence"/>
</dbReference>
<dbReference type="PROSITE" id="PS50157">
    <property type="entry name" value="ZINC_FINGER_C2H2_2"/>
    <property type="match status" value="2"/>
</dbReference>
<dbReference type="GO" id="GO:0000981">
    <property type="term" value="F:DNA-binding transcription factor activity, RNA polymerase II-specific"/>
    <property type="evidence" value="ECO:0007669"/>
    <property type="project" value="InterPro"/>
</dbReference>
<feature type="domain" description="C2H2-type" evidence="9">
    <location>
        <begin position="77"/>
        <end position="106"/>
    </location>
</feature>
<evidence type="ECO:0000256" key="5">
    <source>
        <dbReference type="ARBA" id="ARBA00022833"/>
    </source>
</evidence>
<gene>
    <name evidence="10" type="ORF">CDD80_1846</name>
</gene>
<dbReference type="SMART" id="SM00355">
    <property type="entry name" value="ZnF_C2H2"/>
    <property type="match status" value="2"/>
</dbReference>
<protein>
    <recommendedName>
        <fullName evidence="9">C2H2-type domain-containing protein</fullName>
    </recommendedName>
</protein>